<organism evidence="2 3">
    <name type="scientific">Bacillus thuringiensis</name>
    <dbReference type="NCBI Taxonomy" id="1428"/>
    <lineage>
        <taxon>Bacteria</taxon>
        <taxon>Bacillati</taxon>
        <taxon>Bacillota</taxon>
        <taxon>Bacilli</taxon>
        <taxon>Bacillales</taxon>
        <taxon>Bacillaceae</taxon>
        <taxon>Bacillus</taxon>
        <taxon>Bacillus cereus group</taxon>
    </lineage>
</organism>
<evidence type="ECO:0000313" key="3">
    <source>
        <dbReference type="Proteomes" id="UP000194143"/>
    </source>
</evidence>
<keyword evidence="1" id="KW-0732">Signal</keyword>
<keyword evidence="3" id="KW-1185">Reference proteome</keyword>
<feature type="chain" id="PRO_5010880368" evidence="1">
    <location>
        <begin position="26"/>
        <end position="98"/>
    </location>
</feature>
<gene>
    <name evidence="2" type="ORF">CAB88_29320</name>
</gene>
<accession>A0A1W6WX45</accession>
<feature type="signal peptide" evidence="1">
    <location>
        <begin position="1"/>
        <end position="25"/>
    </location>
</feature>
<keyword evidence="2" id="KW-0614">Plasmid</keyword>
<reference evidence="2 3" key="1">
    <citation type="submission" date="2017-04" db="EMBL/GenBank/DDBJ databases">
        <title>Complete Genome Sequence of Bacillus thuringiensis type Strain ATCC 10792.</title>
        <authorList>
            <person name="Oh D.-H."/>
            <person name="Park B.-J."/>
            <person name="Shuai W."/>
            <person name="Chelliah R."/>
        </authorList>
    </citation>
    <scope>NUCLEOTIDE SEQUENCE [LARGE SCALE GENOMIC DNA]</scope>
    <source>
        <strain evidence="2 3">ATCC 10792</strain>
        <plasmid evidence="2 3">poh1</plasmid>
    </source>
</reference>
<dbReference type="Proteomes" id="UP000194143">
    <property type="component" value="Plasmid poh1"/>
</dbReference>
<protein>
    <submittedName>
        <fullName evidence="2">Uncharacterized protein</fullName>
    </submittedName>
</protein>
<proteinExistence type="predicted"/>
<dbReference type="EMBL" id="CP021062">
    <property type="protein sequence ID" value="ARP61140.1"/>
    <property type="molecule type" value="Genomic_DNA"/>
</dbReference>
<name>A0A1W6WX45_BACTU</name>
<geneLocation type="plasmid" evidence="2 3">
    <name>poh1</name>
</geneLocation>
<dbReference type="GeneID" id="67465511"/>
<sequence length="98" mass="10604">MFKKLVVGALATGIALTGGIGAASASTENGSNTPSSVKQLARCYDKENGKYVREVRNPQRIFATTFTEQACGGTVYWYLKEINEDGGGYVAKYEGWIQ</sequence>
<dbReference type="RefSeq" id="WP_000473818.1">
    <property type="nucleotide sequence ID" value="NZ_CP021062.1"/>
</dbReference>
<dbReference type="AlphaFoldDB" id="A0A1W6WX45"/>
<evidence type="ECO:0000313" key="2">
    <source>
        <dbReference type="EMBL" id="ARP61140.1"/>
    </source>
</evidence>
<evidence type="ECO:0000256" key="1">
    <source>
        <dbReference type="SAM" id="SignalP"/>
    </source>
</evidence>